<reference evidence="2 3" key="1">
    <citation type="journal article" date="2016" name="Nat. Commun.">
        <title>Thousands of microbial genomes shed light on interconnected biogeochemical processes in an aquifer system.</title>
        <authorList>
            <person name="Anantharaman K."/>
            <person name="Brown C.T."/>
            <person name="Hug L.A."/>
            <person name="Sharon I."/>
            <person name="Castelle C.J."/>
            <person name="Probst A.J."/>
            <person name="Thomas B.C."/>
            <person name="Singh A."/>
            <person name="Wilkins M.J."/>
            <person name="Karaoz U."/>
            <person name="Brodie E.L."/>
            <person name="Williams K.H."/>
            <person name="Hubbard S.S."/>
            <person name="Banfield J.F."/>
        </authorList>
    </citation>
    <scope>NUCLEOTIDE SEQUENCE [LARGE SCALE GENOMIC DNA]</scope>
</reference>
<dbReference type="Proteomes" id="UP000178759">
    <property type="component" value="Unassembled WGS sequence"/>
</dbReference>
<evidence type="ECO:0000259" key="1">
    <source>
        <dbReference type="Pfam" id="PF08308"/>
    </source>
</evidence>
<dbReference type="InterPro" id="IPR011659">
    <property type="entry name" value="WD40"/>
</dbReference>
<proteinExistence type="predicted"/>
<dbReference type="STRING" id="1798392.A3A79_01625"/>
<dbReference type="Gene3D" id="2.120.10.30">
    <property type="entry name" value="TolB, C-terminal domain"/>
    <property type="match status" value="1"/>
</dbReference>
<dbReference type="InterPro" id="IPR011042">
    <property type="entry name" value="6-blade_b-propeller_TolB-like"/>
</dbReference>
<dbReference type="Pfam" id="PF08308">
    <property type="entry name" value="PEGA"/>
    <property type="match status" value="1"/>
</dbReference>
<evidence type="ECO:0000313" key="3">
    <source>
        <dbReference type="Proteomes" id="UP000178759"/>
    </source>
</evidence>
<dbReference type="EMBL" id="MFJV01000001">
    <property type="protein sequence ID" value="OGG23882.1"/>
    <property type="molecule type" value="Genomic_DNA"/>
</dbReference>
<name>A0A1F6AHE4_9BACT</name>
<feature type="domain" description="PEGA" evidence="1">
    <location>
        <begin position="45"/>
        <end position="108"/>
    </location>
</feature>
<accession>A0A1F6AHE4</accession>
<evidence type="ECO:0000313" key="2">
    <source>
        <dbReference type="EMBL" id="OGG23882.1"/>
    </source>
</evidence>
<dbReference type="InterPro" id="IPR013229">
    <property type="entry name" value="PEGA"/>
</dbReference>
<gene>
    <name evidence="2" type="ORF">A3A79_01625</name>
</gene>
<dbReference type="AlphaFoldDB" id="A0A1F6AHE4"/>
<comment type="caution">
    <text evidence="2">The sequence shown here is derived from an EMBL/GenBank/DDBJ whole genome shotgun (WGS) entry which is preliminary data.</text>
</comment>
<dbReference type="SUPFAM" id="SSF82171">
    <property type="entry name" value="DPP6 N-terminal domain-like"/>
    <property type="match status" value="1"/>
</dbReference>
<protein>
    <recommendedName>
        <fullName evidence="1">PEGA domain-containing protein</fullName>
    </recommendedName>
</protein>
<organism evidence="2 3">
    <name type="scientific">Candidatus Gottesmanbacteria bacterium RIFCSPLOWO2_01_FULL_43_11b</name>
    <dbReference type="NCBI Taxonomy" id="1798392"/>
    <lineage>
        <taxon>Bacteria</taxon>
        <taxon>Candidatus Gottesmaniibacteriota</taxon>
    </lineage>
</organism>
<dbReference type="Pfam" id="PF07676">
    <property type="entry name" value="PD40"/>
    <property type="match status" value="1"/>
</dbReference>
<sequence>MVAKIRSILISFITLCIIFGVAAAVIAYGRGYRFSFSQKSLQTTGLLTVTSEPSGAQIFINSKLKTATNATVSLEPEWYTITVSKEGFQAWEKKIRVQGEVVVRADALLLPTNPSLTAITASGVTSPSLSPDGSKLIYVIPNQKESTTTLPTTRPGIWVLDLVDKPLGLNRDARQIARGNFPNMTLTWSPDSKQILADNYLLDSENLNESLIPVSNIKLVQNEWNDIKMLREKEKLATLPSDLVAIATSSVKLVEFSPDESKFYYEATRSATIPTIINPPLIGANSTDEIRAIKPGNVYVYDIKEDRNYALGTSQSILPMQWLPTSRHFILVTKDKIEIMDFDGTNRRTAYAGPFWDAFAVPWTSGGKLIILTNLNPSASEVNNLYAVNLR</sequence>